<dbReference type="InterPro" id="IPR006342">
    <property type="entry name" value="FkbM_mtfrase"/>
</dbReference>
<dbReference type="InterPro" id="IPR029063">
    <property type="entry name" value="SAM-dependent_MTases_sf"/>
</dbReference>
<dbReference type="Gene3D" id="3.40.50.150">
    <property type="entry name" value="Vaccinia Virus protein VP39"/>
    <property type="match status" value="1"/>
</dbReference>
<evidence type="ECO:0000259" key="1">
    <source>
        <dbReference type="Pfam" id="PF05050"/>
    </source>
</evidence>
<dbReference type="GO" id="GO:0008168">
    <property type="term" value="F:methyltransferase activity"/>
    <property type="evidence" value="ECO:0007669"/>
    <property type="project" value="UniProtKB-KW"/>
</dbReference>
<evidence type="ECO:0000313" key="3">
    <source>
        <dbReference type="Proteomes" id="UP000645462"/>
    </source>
</evidence>
<dbReference type="EMBL" id="BMFC01000042">
    <property type="protein sequence ID" value="GGC24641.1"/>
    <property type="molecule type" value="Genomic_DNA"/>
</dbReference>
<feature type="domain" description="Methyltransferase FkbM" evidence="1">
    <location>
        <begin position="15"/>
        <end position="159"/>
    </location>
</feature>
<dbReference type="InterPro" id="IPR052514">
    <property type="entry name" value="SAM-dependent_MTase"/>
</dbReference>
<dbReference type="SUPFAM" id="SSF53335">
    <property type="entry name" value="S-adenosyl-L-methionine-dependent methyltransferases"/>
    <property type="match status" value="1"/>
</dbReference>
<dbReference type="PANTHER" id="PTHR34203:SF15">
    <property type="entry name" value="SLL1173 PROTEIN"/>
    <property type="match status" value="1"/>
</dbReference>
<sequence>MIKQLASVGRLEAFDVGANQGEWAQNFLECTKNGHVTCFEPVPTTFAALSTAVQSERATLVQLGMGDTPGQIAINSVVDNPHISSLYDMRSYEGEIEVEKVDVSLSTGDVEMAKRNVSHLNMLKIDAEGHDFKALTGFGDALTEGRIDVIQFEYNYFTVIARTALRDFYDLLEEHFLLCRLLPQGLEVSGFHHSMDTFAQANWIAVRKSFITPEIVLLLNMRSARGLGGVALVKALWPAAGFVDTKIRS</sequence>
<dbReference type="GO" id="GO:0032259">
    <property type="term" value="P:methylation"/>
    <property type="evidence" value="ECO:0007669"/>
    <property type="project" value="UniProtKB-KW"/>
</dbReference>
<dbReference type="PANTHER" id="PTHR34203">
    <property type="entry name" value="METHYLTRANSFERASE, FKBM FAMILY PROTEIN"/>
    <property type="match status" value="1"/>
</dbReference>
<dbReference type="Proteomes" id="UP000645462">
    <property type="component" value="Unassembled WGS sequence"/>
</dbReference>
<keyword evidence="3" id="KW-1185">Reference proteome</keyword>
<protein>
    <submittedName>
        <fullName evidence="2">Methyltransferase FkbM</fullName>
    </submittedName>
</protein>
<accession>A0ABQ1LN78</accession>
<name>A0ABQ1LN78_9RHOB</name>
<dbReference type="NCBIfam" id="TIGR01444">
    <property type="entry name" value="fkbM_fam"/>
    <property type="match status" value="1"/>
</dbReference>
<proteinExistence type="predicted"/>
<dbReference type="Pfam" id="PF05050">
    <property type="entry name" value="Methyltransf_21"/>
    <property type="match status" value="1"/>
</dbReference>
<organism evidence="2 3">
    <name type="scientific">Marivita lacus</name>
    <dbReference type="NCBI Taxonomy" id="1323742"/>
    <lineage>
        <taxon>Bacteria</taxon>
        <taxon>Pseudomonadati</taxon>
        <taxon>Pseudomonadota</taxon>
        <taxon>Alphaproteobacteria</taxon>
        <taxon>Rhodobacterales</taxon>
        <taxon>Roseobacteraceae</taxon>
        <taxon>Marivita</taxon>
    </lineage>
</organism>
<evidence type="ECO:0000313" key="2">
    <source>
        <dbReference type="EMBL" id="GGC24641.1"/>
    </source>
</evidence>
<keyword evidence="2" id="KW-0808">Transferase</keyword>
<reference evidence="3" key="1">
    <citation type="journal article" date="2019" name="Int. J. Syst. Evol. Microbiol.">
        <title>The Global Catalogue of Microorganisms (GCM) 10K type strain sequencing project: providing services to taxonomists for standard genome sequencing and annotation.</title>
        <authorList>
            <consortium name="The Broad Institute Genomics Platform"/>
            <consortium name="The Broad Institute Genome Sequencing Center for Infectious Disease"/>
            <person name="Wu L."/>
            <person name="Ma J."/>
        </authorList>
    </citation>
    <scope>NUCLEOTIDE SEQUENCE [LARGE SCALE GENOMIC DNA]</scope>
    <source>
        <strain evidence="3">CGMCC 1.12478</strain>
    </source>
</reference>
<comment type="caution">
    <text evidence="2">The sequence shown here is derived from an EMBL/GenBank/DDBJ whole genome shotgun (WGS) entry which is preliminary data.</text>
</comment>
<keyword evidence="2" id="KW-0489">Methyltransferase</keyword>
<gene>
    <name evidence="2" type="ORF">GCM10011363_46380</name>
</gene>